<name>A0A8B6M1C7_METTU</name>
<keyword evidence="2 4" id="KW-0238">DNA-binding</keyword>
<dbReference type="EMBL" id="CABFMQ020000013">
    <property type="protein sequence ID" value="VTZ48837.1"/>
    <property type="molecule type" value="Genomic_DNA"/>
</dbReference>
<organism evidence="4 5">
    <name type="scientific">Methylocella tundrae</name>
    <dbReference type="NCBI Taxonomy" id="227605"/>
    <lineage>
        <taxon>Bacteria</taxon>
        <taxon>Pseudomonadati</taxon>
        <taxon>Pseudomonadota</taxon>
        <taxon>Alphaproteobacteria</taxon>
        <taxon>Hyphomicrobiales</taxon>
        <taxon>Beijerinckiaceae</taxon>
        <taxon>Methylocella</taxon>
    </lineage>
</organism>
<feature type="region of interest" description="Disordered" evidence="3">
    <location>
        <begin position="1"/>
        <end position="25"/>
    </location>
</feature>
<feature type="compositionally biased region" description="Low complexity" evidence="3">
    <location>
        <begin position="1"/>
        <end position="18"/>
    </location>
</feature>
<dbReference type="RefSeq" id="WP_174511300.1">
    <property type="nucleotide sequence ID" value="NZ_CABFMQ020000013.1"/>
</dbReference>
<dbReference type="Gene3D" id="4.10.520.10">
    <property type="entry name" value="IHF-like DNA-binding proteins"/>
    <property type="match status" value="1"/>
</dbReference>
<comment type="similarity">
    <text evidence="1">Belongs to the bacterial histone-like protein family.</text>
</comment>
<dbReference type="InterPro" id="IPR010992">
    <property type="entry name" value="IHF-like_DNA-bd_dom_sf"/>
</dbReference>
<evidence type="ECO:0000256" key="1">
    <source>
        <dbReference type="ARBA" id="ARBA00010529"/>
    </source>
</evidence>
<dbReference type="Pfam" id="PF00216">
    <property type="entry name" value="Bac_DNA_binding"/>
    <property type="match status" value="1"/>
</dbReference>
<reference evidence="4 5" key="1">
    <citation type="submission" date="2019-05" db="EMBL/GenBank/DDBJ databases">
        <authorList>
            <person name="Farhan Ul Haque M."/>
        </authorList>
    </citation>
    <scope>NUCLEOTIDE SEQUENCE [LARGE SCALE GENOMIC DNA]</scope>
    <source>
        <strain evidence="4">2</strain>
    </source>
</reference>
<dbReference type="InterPro" id="IPR000119">
    <property type="entry name" value="Hist_DNA-bd"/>
</dbReference>
<dbReference type="GO" id="GO:0003677">
    <property type="term" value="F:DNA binding"/>
    <property type="evidence" value="ECO:0007669"/>
    <property type="project" value="UniProtKB-KW"/>
</dbReference>
<keyword evidence="5" id="KW-1185">Reference proteome</keyword>
<dbReference type="SUPFAM" id="SSF47729">
    <property type="entry name" value="IHF-like DNA-binding proteins"/>
    <property type="match status" value="1"/>
</dbReference>
<dbReference type="Proteomes" id="UP000485880">
    <property type="component" value="Unassembled WGS sequence"/>
</dbReference>
<dbReference type="CDD" id="cd13834">
    <property type="entry name" value="HU_like"/>
    <property type="match status" value="1"/>
</dbReference>
<evidence type="ECO:0000256" key="2">
    <source>
        <dbReference type="ARBA" id="ARBA00023125"/>
    </source>
</evidence>
<evidence type="ECO:0000256" key="3">
    <source>
        <dbReference type="SAM" id="MobiDB-lite"/>
    </source>
</evidence>
<sequence>MAKAKTSKPAATSKASVTGTPPVRPVKETFTKSALINLVATQNDLPRKTAAAVYATLEAVFLGSVHPRGVGEFTLPGLLKVSLRKVPARRAGTLVRNPATGEMIKGAAKPASVRVSIRALSKLKTAAVSR</sequence>
<accession>A0A8B6M1C7</accession>
<evidence type="ECO:0000313" key="4">
    <source>
        <dbReference type="EMBL" id="VTZ48837.1"/>
    </source>
</evidence>
<gene>
    <name evidence="4" type="ORF">MPC4_110137</name>
</gene>
<protein>
    <submittedName>
        <fullName evidence="4">Nucleoid DNA-binding protein</fullName>
    </submittedName>
</protein>
<dbReference type="GO" id="GO:0030527">
    <property type="term" value="F:structural constituent of chromatin"/>
    <property type="evidence" value="ECO:0007669"/>
    <property type="project" value="InterPro"/>
</dbReference>
<dbReference type="AlphaFoldDB" id="A0A8B6M1C7"/>
<comment type="caution">
    <text evidence="4">The sequence shown here is derived from an EMBL/GenBank/DDBJ whole genome shotgun (WGS) entry which is preliminary data.</text>
</comment>
<proteinExistence type="inferred from homology"/>
<evidence type="ECO:0000313" key="5">
    <source>
        <dbReference type="Proteomes" id="UP000485880"/>
    </source>
</evidence>